<dbReference type="EMBL" id="JAPDOD010000032">
    <property type="protein sequence ID" value="MDA0164242.1"/>
    <property type="molecule type" value="Genomic_DNA"/>
</dbReference>
<sequence length="287" mass="31694">MGGVSAGGRALTFFEGFELSLVDGMRVRVGGSGPVVVLLHGHPRTHTTWWRVAPLLVDAGFTVVCPDIPGYGESRRTPGQSKREMAGAVASLLATLAVGEFAVVGHDRGSPLAHRLVVDHGARALVVMDGIPIVEHLERCDERFAASWWHWFFFAQTAKPAEDIINRDPLAWYRVEESAMGAENHADWLRAVQNPDVVRAMVQEYRAGLRIDRFDEAADRAAGRFVQCPVLCAWSIHDDLEELYGDPLEVWRPWVEGPLSGVRIDSGHHMAEEAPEELTRALTAFLS</sequence>
<dbReference type="InterPro" id="IPR000639">
    <property type="entry name" value="Epox_hydrolase-like"/>
</dbReference>
<dbReference type="InterPro" id="IPR000073">
    <property type="entry name" value="AB_hydrolase_1"/>
</dbReference>
<dbReference type="PANTHER" id="PTHR43798:SF33">
    <property type="entry name" value="HYDROLASE, PUTATIVE (AFU_ORTHOLOGUE AFUA_2G14860)-RELATED"/>
    <property type="match status" value="1"/>
</dbReference>
<reference evidence="2" key="1">
    <citation type="submission" date="2022-10" db="EMBL/GenBank/DDBJ databases">
        <title>The WGS of Solirubrobacter ginsenosidimutans DSM 21036.</title>
        <authorList>
            <person name="Jiang Z."/>
        </authorList>
    </citation>
    <scope>NUCLEOTIDE SEQUENCE</scope>
    <source>
        <strain evidence="2">DSM 21036</strain>
    </source>
</reference>
<protein>
    <submittedName>
        <fullName evidence="2">Alpha/beta hydrolase</fullName>
    </submittedName>
</protein>
<dbReference type="InterPro" id="IPR029058">
    <property type="entry name" value="AB_hydrolase_fold"/>
</dbReference>
<dbReference type="AlphaFoldDB" id="A0A9X3MZV8"/>
<dbReference type="Gene3D" id="3.40.50.1820">
    <property type="entry name" value="alpha/beta hydrolase"/>
    <property type="match status" value="1"/>
</dbReference>
<accession>A0A9X3MZV8</accession>
<gene>
    <name evidence="2" type="ORF">OM076_28485</name>
</gene>
<dbReference type="PANTHER" id="PTHR43798">
    <property type="entry name" value="MONOACYLGLYCEROL LIPASE"/>
    <property type="match status" value="1"/>
</dbReference>
<feature type="domain" description="AB hydrolase-1" evidence="1">
    <location>
        <begin position="34"/>
        <end position="152"/>
    </location>
</feature>
<comment type="caution">
    <text evidence="2">The sequence shown here is derived from an EMBL/GenBank/DDBJ whole genome shotgun (WGS) entry which is preliminary data.</text>
</comment>
<dbReference type="PRINTS" id="PR00412">
    <property type="entry name" value="EPOXHYDRLASE"/>
</dbReference>
<dbReference type="InterPro" id="IPR050266">
    <property type="entry name" value="AB_hydrolase_sf"/>
</dbReference>
<proteinExistence type="predicted"/>
<keyword evidence="3" id="KW-1185">Reference proteome</keyword>
<dbReference type="SUPFAM" id="SSF53474">
    <property type="entry name" value="alpha/beta-Hydrolases"/>
    <property type="match status" value="1"/>
</dbReference>
<evidence type="ECO:0000259" key="1">
    <source>
        <dbReference type="Pfam" id="PF00561"/>
    </source>
</evidence>
<name>A0A9X3MZV8_9ACTN</name>
<evidence type="ECO:0000313" key="2">
    <source>
        <dbReference type="EMBL" id="MDA0164242.1"/>
    </source>
</evidence>
<keyword evidence="2" id="KW-0378">Hydrolase</keyword>
<dbReference type="GO" id="GO:0016020">
    <property type="term" value="C:membrane"/>
    <property type="evidence" value="ECO:0007669"/>
    <property type="project" value="TreeGrafter"/>
</dbReference>
<dbReference type="RefSeq" id="WP_270043493.1">
    <property type="nucleotide sequence ID" value="NZ_JAPDOD010000032.1"/>
</dbReference>
<dbReference type="GO" id="GO:0016787">
    <property type="term" value="F:hydrolase activity"/>
    <property type="evidence" value="ECO:0007669"/>
    <property type="project" value="UniProtKB-KW"/>
</dbReference>
<organism evidence="2 3">
    <name type="scientific">Solirubrobacter ginsenosidimutans</name>
    <dbReference type="NCBI Taxonomy" id="490573"/>
    <lineage>
        <taxon>Bacteria</taxon>
        <taxon>Bacillati</taxon>
        <taxon>Actinomycetota</taxon>
        <taxon>Thermoleophilia</taxon>
        <taxon>Solirubrobacterales</taxon>
        <taxon>Solirubrobacteraceae</taxon>
        <taxon>Solirubrobacter</taxon>
    </lineage>
</organism>
<dbReference type="Proteomes" id="UP001149140">
    <property type="component" value="Unassembled WGS sequence"/>
</dbReference>
<dbReference type="Pfam" id="PF00561">
    <property type="entry name" value="Abhydrolase_1"/>
    <property type="match status" value="1"/>
</dbReference>
<evidence type="ECO:0000313" key="3">
    <source>
        <dbReference type="Proteomes" id="UP001149140"/>
    </source>
</evidence>